<keyword evidence="4" id="KW-0547">Nucleotide-binding</keyword>
<keyword evidence="4" id="KW-0067">ATP-binding</keyword>
<keyword evidence="4" id="KW-0347">Helicase</keyword>
<dbReference type="EMBL" id="LXQA010529240">
    <property type="protein sequence ID" value="MCI57464.1"/>
    <property type="molecule type" value="Genomic_DNA"/>
</dbReference>
<dbReference type="InterPro" id="IPR002464">
    <property type="entry name" value="DNA/RNA_helicase_DEAH_CS"/>
</dbReference>
<evidence type="ECO:0000313" key="4">
    <source>
        <dbReference type="EMBL" id="MCI57464.1"/>
    </source>
</evidence>
<sequence length="78" mass="8900">MGVKLGHEVGYSIRFEDCTSEKTILKYMTDGMLLREFFAQPELESYSVVMVDEAHERTLSTDILFGLVKDVARARPDL</sequence>
<feature type="non-terminal residue" evidence="4">
    <location>
        <position position="78"/>
    </location>
</feature>
<dbReference type="Gene3D" id="3.40.50.300">
    <property type="entry name" value="P-loop containing nucleotide triphosphate hydrolases"/>
    <property type="match status" value="1"/>
</dbReference>
<evidence type="ECO:0000256" key="1">
    <source>
        <dbReference type="ARBA" id="ARBA00012552"/>
    </source>
</evidence>
<dbReference type="GO" id="GO:0003724">
    <property type="term" value="F:RNA helicase activity"/>
    <property type="evidence" value="ECO:0007669"/>
    <property type="project" value="UniProtKB-EC"/>
</dbReference>
<dbReference type="InterPro" id="IPR027417">
    <property type="entry name" value="P-loop_NTPase"/>
</dbReference>
<name>A0A392TA90_9FABA</name>
<reference evidence="4 5" key="1">
    <citation type="journal article" date="2018" name="Front. Plant Sci.">
        <title>Red Clover (Trifolium pratense) and Zigzag Clover (T. medium) - A Picture of Genomic Similarities and Differences.</title>
        <authorList>
            <person name="Dluhosova J."/>
            <person name="Istvanek J."/>
            <person name="Nedelnik J."/>
            <person name="Repkova J."/>
        </authorList>
    </citation>
    <scope>NUCLEOTIDE SEQUENCE [LARGE SCALE GENOMIC DNA]</scope>
    <source>
        <strain evidence="5">cv. 10/8</strain>
        <tissue evidence="4">Leaf</tissue>
    </source>
</reference>
<dbReference type="GO" id="GO:0016787">
    <property type="term" value="F:hydrolase activity"/>
    <property type="evidence" value="ECO:0007669"/>
    <property type="project" value="UniProtKB-KW"/>
</dbReference>
<dbReference type="PANTHER" id="PTHR18934">
    <property type="entry name" value="ATP-DEPENDENT RNA HELICASE"/>
    <property type="match status" value="1"/>
</dbReference>
<organism evidence="4 5">
    <name type="scientific">Trifolium medium</name>
    <dbReference type="NCBI Taxonomy" id="97028"/>
    <lineage>
        <taxon>Eukaryota</taxon>
        <taxon>Viridiplantae</taxon>
        <taxon>Streptophyta</taxon>
        <taxon>Embryophyta</taxon>
        <taxon>Tracheophyta</taxon>
        <taxon>Spermatophyta</taxon>
        <taxon>Magnoliopsida</taxon>
        <taxon>eudicotyledons</taxon>
        <taxon>Gunneridae</taxon>
        <taxon>Pentapetalae</taxon>
        <taxon>rosids</taxon>
        <taxon>fabids</taxon>
        <taxon>Fabales</taxon>
        <taxon>Fabaceae</taxon>
        <taxon>Papilionoideae</taxon>
        <taxon>50 kb inversion clade</taxon>
        <taxon>NPAAA clade</taxon>
        <taxon>Hologalegina</taxon>
        <taxon>IRL clade</taxon>
        <taxon>Trifolieae</taxon>
        <taxon>Trifolium</taxon>
    </lineage>
</organism>
<protein>
    <recommendedName>
        <fullName evidence="1">RNA helicase</fullName>
        <ecNumber evidence="1">3.6.4.13</ecNumber>
    </recommendedName>
</protein>
<comment type="caution">
    <text evidence="4">The sequence shown here is derived from an EMBL/GenBank/DDBJ whole genome shotgun (WGS) entry which is preliminary data.</text>
</comment>
<accession>A0A392TA90</accession>
<dbReference type="GO" id="GO:0003723">
    <property type="term" value="F:RNA binding"/>
    <property type="evidence" value="ECO:0007669"/>
    <property type="project" value="TreeGrafter"/>
</dbReference>
<evidence type="ECO:0000256" key="2">
    <source>
        <dbReference type="ARBA" id="ARBA00022801"/>
    </source>
</evidence>
<proteinExistence type="predicted"/>
<dbReference type="GO" id="GO:0071013">
    <property type="term" value="C:catalytic step 2 spliceosome"/>
    <property type="evidence" value="ECO:0007669"/>
    <property type="project" value="TreeGrafter"/>
</dbReference>
<keyword evidence="2" id="KW-0378">Hydrolase</keyword>
<keyword evidence="5" id="KW-1185">Reference proteome</keyword>
<dbReference type="AlphaFoldDB" id="A0A392TA90"/>
<dbReference type="Proteomes" id="UP000265520">
    <property type="component" value="Unassembled WGS sequence"/>
</dbReference>
<dbReference type="PANTHER" id="PTHR18934:SF83">
    <property type="entry name" value="PRE-MRNA-SPLICING FACTOR ATP-DEPENDENT RNA HELICASE DHX16"/>
    <property type="match status" value="1"/>
</dbReference>
<dbReference type="SUPFAM" id="SSF52540">
    <property type="entry name" value="P-loop containing nucleoside triphosphate hydrolases"/>
    <property type="match status" value="1"/>
</dbReference>
<comment type="catalytic activity">
    <reaction evidence="3">
        <text>ATP + H2O = ADP + phosphate + H(+)</text>
        <dbReference type="Rhea" id="RHEA:13065"/>
        <dbReference type="ChEBI" id="CHEBI:15377"/>
        <dbReference type="ChEBI" id="CHEBI:15378"/>
        <dbReference type="ChEBI" id="CHEBI:30616"/>
        <dbReference type="ChEBI" id="CHEBI:43474"/>
        <dbReference type="ChEBI" id="CHEBI:456216"/>
        <dbReference type="EC" id="3.6.4.13"/>
    </reaction>
</comment>
<evidence type="ECO:0000256" key="3">
    <source>
        <dbReference type="ARBA" id="ARBA00047984"/>
    </source>
</evidence>
<evidence type="ECO:0000313" key="5">
    <source>
        <dbReference type="Proteomes" id="UP000265520"/>
    </source>
</evidence>
<dbReference type="PROSITE" id="PS00690">
    <property type="entry name" value="DEAH_ATP_HELICASE"/>
    <property type="match status" value="1"/>
</dbReference>
<dbReference type="EC" id="3.6.4.13" evidence="1"/>